<keyword evidence="6" id="KW-0548">Nucleotidyltransferase</keyword>
<keyword evidence="12" id="KW-1185">Reference proteome</keyword>
<evidence type="ECO:0000313" key="11">
    <source>
        <dbReference type="EMBL" id="AFN74930.1"/>
    </source>
</evidence>
<protein>
    <recommendedName>
        <fullName evidence="3">DNA-directed RNA polymerase subunit omega</fullName>
        <ecNumber evidence="2">2.7.7.6</ecNumber>
    </recommendedName>
    <alternativeName>
        <fullName evidence="9">RNA polymerase omega subunit</fullName>
    </alternativeName>
    <alternativeName>
        <fullName evidence="8">Transcriptase subunit omega</fullName>
    </alternativeName>
</protein>
<dbReference type="PATRIC" id="fig|1191523.3.peg.1797"/>
<keyword evidence="7" id="KW-0804">Transcription</keyword>
<dbReference type="SMART" id="SM01409">
    <property type="entry name" value="RNA_pol_Rpb6"/>
    <property type="match status" value="1"/>
</dbReference>
<comment type="similarity">
    <text evidence="1">Belongs to the RNA polymerase subunit omega family.</text>
</comment>
<accession>I6Z701</accession>
<dbReference type="GO" id="GO:0003677">
    <property type="term" value="F:DNA binding"/>
    <property type="evidence" value="ECO:0007669"/>
    <property type="project" value="InterPro"/>
</dbReference>
<evidence type="ECO:0000256" key="3">
    <source>
        <dbReference type="ARBA" id="ARBA00013725"/>
    </source>
</evidence>
<evidence type="ECO:0000256" key="1">
    <source>
        <dbReference type="ARBA" id="ARBA00006711"/>
    </source>
</evidence>
<dbReference type="AlphaFoldDB" id="I6Z701"/>
<evidence type="ECO:0000256" key="2">
    <source>
        <dbReference type="ARBA" id="ARBA00012418"/>
    </source>
</evidence>
<keyword evidence="4" id="KW-0240">DNA-directed RNA polymerase</keyword>
<gene>
    <name evidence="11" type="ordered locus">MROS_1696</name>
</gene>
<proteinExistence type="inferred from homology"/>
<dbReference type="HOGENOM" id="CLU_2356457_0_0_10"/>
<dbReference type="RefSeq" id="WP_014856364.1">
    <property type="nucleotide sequence ID" value="NC_018178.1"/>
</dbReference>
<dbReference type="OrthoDB" id="9429628at2"/>
<evidence type="ECO:0000256" key="6">
    <source>
        <dbReference type="ARBA" id="ARBA00022695"/>
    </source>
</evidence>
<comment type="catalytic activity">
    <reaction evidence="10">
        <text>RNA(n) + a ribonucleoside 5'-triphosphate = RNA(n+1) + diphosphate</text>
        <dbReference type="Rhea" id="RHEA:21248"/>
        <dbReference type="Rhea" id="RHEA-COMP:14527"/>
        <dbReference type="Rhea" id="RHEA-COMP:17342"/>
        <dbReference type="ChEBI" id="CHEBI:33019"/>
        <dbReference type="ChEBI" id="CHEBI:61557"/>
        <dbReference type="ChEBI" id="CHEBI:140395"/>
        <dbReference type="EC" id="2.7.7.6"/>
    </reaction>
</comment>
<sequence>MTLRPVDLTKIKAKIPNLYEAVVVAARRARQINDEYKLEFNTLLNTIVTSNDEEFEDKENPEQLKLALEFDKREKPQIRAINELLNEGIEYRYKEQ</sequence>
<dbReference type="InterPro" id="IPR003716">
    <property type="entry name" value="DNA-dir_RNA_pol_omega"/>
</dbReference>
<name>I6Z701_MELRP</name>
<reference evidence="11 12" key="1">
    <citation type="journal article" date="2013" name="PLoS ONE">
        <title>Genomic analysis of Melioribacter roseus, facultatively anaerobic organotrophic bacterium representing a novel deep lineage within Bacteriodetes/Chlorobi group.</title>
        <authorList>
            <person name="Kadnikov V.V."/>
            <person name="Mardanov A.V."/>
            <person name="Podosokorskaya O.A."/>
            <person name="Gavrilov S.N."/>
            <person name="Kublanov I.V."/>
            <person name="Beletsky A.V."/>
            <person name="Bonch-Osmolovskaya E.A."/>
            <person name="Ravin N.V."/>
        </authorList>
    </citation>
    <scope>NUCLEOTIDE SEQUENCE [LARGE SCALE GENOMIC DNA]</scope>
    <source>
        <strain evidence="12">JCM 17771 / P3M-2</strain>
    </source>
</reference>
<evidence type="ECO:0000256" key="5">
    <source>
        <dbReference type="ARBA" id="ARBA00022679"/>
    </source>
</evidence>
<dbReference type="KEGG" id="mro:MROS_1696"/>
<evidence type="ECO:0000256" key="8">
    <source>
        <dbReference type="ARBA" id="ARBA00029924"/>
    </source>
</evidence>
<dbReference type="InterPro" id="IPR036161">
    <property type="entry name" value="RPB6/omega-like_sf"/>
</dbReference>
<dbReference type="GO" id="GO:0006351">
    <property type="term" value="P:DNA-templated transcription"/>
    <property type="evidence" value="ECO:0007669"/>
    <property type="project" value="InterPro"/>
</dbReference>
<organism evidence="11 12">
    <name type="scientific">Melioribacter roseus (strain DSM 23840 / JCM 17771 / VKM B-2668 / P3M-2)</name>
    <dbReference type="NCBI Taxonomy" id="1191523"/>
    <lineage>
        <taxon>Bacteria</taxon>
        <taxon>Pseudomonadati</taxon>
        <taxon>Ignavibacteriota</taxon>
        <taxon>Ignavibacteria</taxon>
        <taxon>Ignavibacteriales</taxon>
        <taxon>Melioribacteraceae</taxon>
        <taxon>Melioribacter</taxon>
    </lineage>
</organism>
<dbReference type="SUPFAM" id="SSF63562">
    <property type="entry name" value="RPB6/omega subunit-like"/>
    <property type="match status" value="1"/>
</dbReference>
<dbReference type="EC" id="2.7.7.6" evidence="2"/>
<evidence type="ECO:0000256" key="4">
    <source>
        <dbReference type="ARBA" id="ARBA00022478"/>
    </source>
</evidence>
<dbReference type="NCBIfam" id="TIGR00690">
    <property type="entry name" value="rpoZ"/>
    <property type="match status" value="1"/>
</dbReference>
<evidence type="ECO:0000256" key="7">
    <source>
        <dbReference type="ARBA" id="ARBA00023163"/>
    </source>
</evidence>
<dbReference type="Proteomes" id="UP000009011">
    <property type="component" value="Chromosome"/>
</dbReference>
<dbReference type="Gene3D" id="3.90.940.10">
    <property type="match status" value="1"/>
</dbReference>
<keyword evidence="5" id="KW-0808">Transferase</keyword>
<dbReference type="GO" id="GO:0000428">
    <property type="term" value="C:DNA-directed RNA polymerase complex"/>
    <property type="evidence" value="ECO:0007669"/>
    <property type="project" value="UniProtKB-KW"/>
</dbReference>
<dbReference type="GO" id="GO:0003899">
    <property type="term" value="F:DNA-directed RNA polymerase activity"/>
    <property type="evidence" value="ECO:0007669"/>
    <property type="project" value="UniProtKB-EC"/>
</dbReference>
<dbReference type="STRING" id="1191523.MROS_1696"/>
<dbReference type="EMBL" id="CP003557">
    <property type="protein sequence ID" value="AFN74930.1"/>
    <property type="molecule type" value="Genomic_DNA"/>
</dbReference>
<dbReference type="Pfam" id="PF01192">
    <property type="entry name" value="RNA_pol_Rpb6"/>
    <property type="match status" value="1"/>
</dbReference>
<evidence type="ECO:0000313" key="12">
    <source>
        <dbReference type="Proteomes" id="UP000009011"/>
    </source>
</evidence>
<evidence type="ECO:0000256" key="10">
    <source>
        <dbReference type="ARBA" id="ARBA00048552"/>
    </source>
</evidence>
<dbReference type="InterPro" id="IPR006110">
    <property type="entry name" value="Pol_omega/Rpo6/RPB6"/>
</dbReference>
<evidence type="ECO:0000256" key="9">
    <source>
        <dbReference type="ARBA" id="ARBA00030998"/>
    </source>
</evidence>